<comment type="function">
    <text evidence="9">Probably acts as a heme chaperone, transferring heme to an unknown acceptor. Binds one molecule of heme per monomer, possibly covalently. Binds 1 [4Fe-4S] cluster. The cluster is coordinated with 3 cysteines and an exchangeable S-adenosyl-L-methionine.</text>
</comment>
<comment type="caution">
    <text evidence="11">The sequence shown here is derived from an EMBL/GenBank/DDBJ whole genome shotgun (WGS) entry which is preliminary data.</text>
</comment>
<organism evidence="11 12">
    <name type="scientific">Deinococcus roseus</name>
    <dbReference type="NCBI Taxonomy" id="392414"/>
    <lineage>
        <taxon>Bacteria</taxon>
        <taxon>Thermotogati</taxon>
        <taxon>Deinococcota</taxon>
        <taxon>Deinococci</taxon>
        <taxon>Deinococcales</taxon>
        <taxon>Deinococcaceae</taxon>
        <taxon>Deinococcus</taxon>
    </lineage>
</organism>
<keyword evidence="7 9" id="KW-0411">Iron-sulfur</keyword>
<dbReference type="InterPro" id="IPR034505">
    <property type="entry name" value="Coproporphyrinogen-III_oxidase"/>
</dbReference>
<evidence type="ECO:0000256" key="1">
    <source>
        <dbReference type="ARBA" id="ARBA00006100"/>
    </source>
</evidence>
<comment type="subcellular location">
    <subcellularLocation>
        <location evidence="9">Cytoplasm</location>
    </subcellularLocation>
</comment>
<keyword evidence="9" id="KW-0004">4Fe-4S</keyword>
<evidence type="ECO:0000259" key="10">
    <source>
        <dbReference type="PROSITE" id="PS51918"/>
    </source>
</evidence>
<evidence type="ECO:0000256" key="6">
    <source>
        <dbReference type="ARBA" id="ARBA00023004"/>
    </source>
</evidence>
<dbReference type="InterPro" id="IPR006638">
    <property type="entry name" value="Elp3/MiaA/NifB-like_rSAM"/>
</dbReference>
<gene>
    <name evidence="11" type="ORF">GCM10008938_39780</name>
</gene>
<keyword evidence="3 9" id="KW-0349">Heme</keyword>
<proteinExistence type="inferred from homology"/>
<dbReference type="SFLD" id="SFLDG01065">
    <property type="entry name" value="anaerobic_coproporphyrinogen-I"/>
    <property type="match status" value="1"/>
</dbReference>
<evidence type="ECO:0000313" key="11">
    <source>
        <dbReference type="EMBL" id="GGJ49865.1"/>
    </source>
</evidence>
<feature type="domain" description="Radical SAM core" evidence="10">
    <location>
        <begin position="1"/>
        <end position="225"/>
    </location>
</feature>
<sequence>MLNPVKHLYLHVPFCPTLCPYCDFHVLTRTSGMVEQYLQRICEEVQHQAALYPVDLKTVYFGGGTPSFLRDAEMVHLVESVRSGLGWGQEENTLEINPGTVTLERAALWKDLGFDRASVGVQSLNDTTLKFLGRQHNAQQACKAIEILLEVGFRVSGDLITAVPGQHLQEDIKGLSELGIDHISAYTLTIEEGTEFYRRGVQVREEDEREGFELTAELLTQQGFERYEISNYARPGAHSRHNLAYWTNQHYLGIGPGASGHYPTSRPNLLSQRITNPRLYDWLKMPFTERDIEDIAPADFVTDALFMGLRLKQGVDLALLTRQSGLDVLERYQEPLQKHLNKGLLTLQEGVLKATEEGKWVLNQIITDFLLRDAEDAEDSGA</sequence>
<dbReference type="SFLD" id="SFLDF00562">
    <property type="entry name" value="HemN-like__clustered_with_heat"/>
    <property type="match status" value="1"/>
</dbReference>
<comment type="similarity">
    <text evidence="1">Belongs to the anaerobic coproporphyrinogen-III oxidase family. HemW subfamily.</text>
</comment>
<dbReference type="InterPro" id="IPR007197">
    <property type="entry name" value="rSAM"/>
</dbReference>
<dbReference type="PANTHER" id="PTHR13932:SF5">
    <property type="entry name" value="RADICAL S-ADENOSYL METHIONINE DOMAIN-CONTAINING PROTEIN 1, MITOCHONDRIAL"/>
    <property type="match status" value="1"/>
</dbReference>
<dbReference type="SFLD" id="SFLDG01082">
    <property type="entry name" value="B12-binding_domain_containing"/>
    <property type="match status" value="1"/>
</dbReference>
<dbReference type="InterPro" id="IPR013785">
    <property type="entry name" value="Aldolase_TIM"/>
</dbReference>
<dbReference type="CDD" id="cd01335">
    <property type="entry name" value="Radical_SAM"/>
    <property type="match status" value="1"/>
</dbReference>
<dbReference type="SFLD" id="SFLDS00029">
    <property type="entry name" value="Radical_SAM"/>
    <property type="match status" value="1"/>
</dbReference>
<evidence type="ECO:0000256" key="4">
    <source>
        <dbReference type="ARBA" id="ARBA00022691"/>
    </source>
</evidence>
<dbReference type="Pfam" id="PF06969">
    <property type="entry name" value="HemN_C"/>
    <property type="match status" value="1"/>
</dbReference>
<keyword evidence="4 9" id="KW-0949">S-adenosyl-L-methionine</keyword>
<dbReference type="Proteomes" id="UP000632222">
    <property type="component" value="Unassembled WGS sequence"/>
</dbReference>
<dbReference type="Pfam" id="PF04055">
    <property type="entry name" value="Radical_SAM"/>
    <property type="match status" value="1"/>
</dbReference>
<dbReference type="SFLD" id="SFLDF00288">
    <property type="entry name" value="HemN-like__clustered_with_nucl"/>
    <property type="match status" value="1"/>
</dbReference>
<keyword evidence="12" id="KW-1185">Reference proteome</keyword>
<evidence type="ECO:0000256" key="8">
    <source>
        <dbReference type="ARBA" id="ARBA00023186"/>
    </source>
</evidence>
<keyword evidence="9" id="KW-0963">Cytoplasm</keyword>
<accession>A0ABQ2D901</accession>
<dbReference type="InterPro" id="IPR010723">
    <property type="entry name" value="HemN_C"/>
</dbReference>
<dbReference type="InterPro" id="IPR058240">
    <property type="entry name" value="rSAM_sf"/>
</dbReference>
<dbReference type="SUPFAM" id="SSF102114">
    <property type="entry name" value="Radical SAM enzymes"/>
    <property type="match status" value="1"/>
</dbReference>
<dbReference type="EMBL" id="BMOD01000021">
    <property type="protein sequence ID" value="GGJ49865.1"/>
    <property type="molecule type" value="Genomic_DNA"/>
</dbReference>
<name>A0ABQ2D901_9DEIO</name>
<dbReference type="SMART" id="SM00729">
    <property type="entry name" value="Elp3"/>
    <property type="match status" value="1"/>
</dbReference>
<dbReference type="NCBIfam" id="TIGR00539">
    <property type="entry name" value="hemN_rel"/>
    <property type="match status" value="1"/>
</dbReference>
<dbReference type="RefSeq" id="WP_189005781.1">
    <property type="nucleotide sequence ID" value="NZ_BMOD01000021.1"/>
</dbReference>
<dbReference type="InterPro" id="IPR004559">
    <property type="entry name" value="HemW-like"/>
</dbReference>
<keyword evidence="8 9" id="KW-0143">Chaperone</keyword>
<evidence type="ECO:0000313" key="12">
    <source>
        <dbReference type="Proteomes" id="UP000632222"/>
    </source>
</evidence>
<dbReference type="Gene3D" id="3.20.20.70">
    <property type="entry name" value="Aldolase class I"/>
    <property type="match status" value="1"/>
</dbReference>
<protein>
    <recommendedName>
        <fullName evidence="2 9">Heme chaperone HemW</fullName>
    </recommendedName>
</protein>
<keyword evidence="5 9" id="KW-0479">Metal-binding</keyword>
<evidence type="ECO:0000256" key="7">
    <source>
        <dbReference type="ARBA" id="ARBA00023014"/>
    </source>
</evidence>
<reference evidence="12" key="1">
    <citation type="journal article" date="2019" name="Int. J. Syst. Evol. Microbiol.">
        <title>The Global Catalogue of Microorganisms (GCM) 10K type strain sequencing project: providing services to taxonomists for standard genome sequencing and annotation.</title>
        <authorList>
            <consortium name="The Broad Institute Genomics Platform"/>
            <consortium name="The Broad Institute Genome Sequencing Center for Infectious Disease"/>
            <person name="Wu L."/>
            <person name="Ma J."/>
        </authorList>
    </citation>
    <scope>NUCLEOTIDE SEQUENCE [LARGE SCALE GENOMIC DNA]</scope>
    <source>
        <strain evidence="12">JCM 14370</strain>
    </source>
</reference>
<evidence type="ECO:0000256" key="2">
    <source>
        <dbReference type="ARBA" id="ARBA00017228"/>
    </source>
</evidence>
<dbReference type="PANTHER" id="PTHR13932">
    <property type="entry name" value="COPROPORPHYRINIGEN III OXIDASE"/>
    <property type="match status" value="1"/>
</dbReference>
<evidence type="ECO:0000256" key="3">
    <source>
        <dbReference type="ARBA" id="ARBA00022617"/>
    </source>
</evidence>
<dbReference type="PROSITE" id="PS51918">
    <property type="entry name" value="RADICAL_SAM"/>
    <property type="match status" value="1"/>
</dbReference>
<evidence type="ECO:0000256" key="5">
    <source>
        <dbReference type="ARBA" id="ARBA00022723"/>
    </source>
</evidence>
<keyword evidence="6 9" id="KW-0408">Iron</keyword>
<evidence type="ECO:0000256" key="9">
    <source>
        <dbReference type="RuleBase" id="RU364116"/>
    </source>
</evidence>